<dbReference type="RefSeq" id="WP_064855382.1">
    <property type="nucleotide sequence ID" value="NZ_LZIM01000012.1"/>
</dbReference>
<organism evidence="1 2">
    <name type="scientific">Mycolicibacter sinensis (strain JDM601)</name>
    <name type="common">Mycobacterium sinense</name>
    <dbReference type="NCBI Taxonomy" id="875328"/>
    <lineage>
        <taxon>Bacteria</taxon>
        <taxon>Bacillati</taxon>
        <taxon>Actinomycetota</taxon>
        <taxon>Actinomycetes</taxon>
        <taxon>Mycobacteriales</taxon>
        <taxon>Mycobacteriaceae</taxon>
        <taxon>Mycolicibacter</taxon>
    </lineage>
</organism>
<proteinExistence type="predicted"/>
<gene>
    <name evidence="1" type="ORF">A5771_10070</name>
</gene>
<dbReference type="Proteomes" id="UP000093985">
    <property type="component" value="Unassembled WGS sequence"/>
</dbReference>
<sequence length="121" mass="13549">MATELRHDLLDVGVDTTEELAQLIEKAFGPGGVWTQGRNVRWYRATGYDFVVTMPDEPYDGELWVTVGAPTVDEQQRRADITFDRLAAADPKVALTLIAEDDSVVRRRPVTRTAQRSTAPF</sequence>
<name>A0A1A2ERL8_MYCSD</name>
<dbReference type="AlphaFoldDB" id="A0A1A2ERL8"/>
<evidence type="ECO:0000313" key="1">
    <source>
        <dbReference type="EMBL" id="OBG05573.1"/>
    </source>
</evidence>
<protein>
    <submittedName>
        <fullName evidence="1">Uncharacterized protein</fullName>
    </submittedName>
</protein>
<comment type="caution">
    <text evidence="1">The sequence shown here is derived from an EMBL/GenBank/DDBJ whole genome shotgun (WGS) entry which is preliminary data.</text>
</comment>
<evidence type="ECO:0000313" key="2">
    <source>
        <dbReference type="Proteomes" id="UP000093985"/>
    </source>
</evidence>
<dbReference type="EMBL" id="LZIN01000058">
    <property type="protein sequence ID" value="OBG05573.1"/>
    <property type="molecule type" value="Genomic_DNA"/>
</dbReference>
<reference evidence="2" key="1">
    <citation type="submission" date="2016-06" db="EMBL/GenBank/DDBJ databases">
        <authorList>
            <person name="Sutton G."/>
            <person name="Brinkac L."/>
            <person name="Sanka R."/>
            <person name="Adams M."/>
            <person name="Lau E."/>
            <person name="Mehaffy C."/>
            <person name="Tameris M."/>
            <person name="Hatherill M."/>
            <person name="Hanekom W."/>
            <person name="Mahomed H."/>
            <person name="Mcshane H."/>
        </authorList>
    </citation>
    <scope>NUCLEOTIDE SEQUENCE [LARGE SCALE GENOMIC DNA]</scope>
    <source>
        <strain evidence="2">852014-51077_SCH5608930-a</strain>
    </source>
</reference>
<accession>A0A1A2ERL8</accession>